<dbReference type="Proteomes" id="UP000797356">
    <property type="component" value="Chromosome 2"/>
</dbReference>
<keyword evidence="4" id="KW-0479">Metal-binding</keyword>
<keyword evidence="7" id="KW-0862">Zinc</keyword>
<dbReference type="AlphaFoldDB" id="A0A8K0I0E8"/>
<dbReference type="SMART" id="SM00184">
    <property type="entry name" value="RING"/>
    <property type="match status" value="1"/>
</dbReference>
<dbReference type="EC" id="2.3.2.27" evidence="2"/>
<keyword evidence="3" id="KW-0808">Transferase</keyword>
<accession>A0A8K0I0E8</accession>
<comment type="caution">
    <text evidence="10">The sequence shown here is derived from an EMBL/GenBank/DDBJ whole genome shotgun (WGS) entry which is preliminary data.</text>
</comment>
<dbReference type="InterPro" id="IPR013083">
    <property type="entry name" value="Znf_RING/FYVE/PHD"/>
</dbReference>
<gene>
    <name evidence="10" type="ORF">COCNU_02G014780</name>
</gene>
<reference evidence="10" key="1">
    <citation type="journal article" date="2017" name="Gigascience">
        <title>The genome draft of coconut (Cocos nucifera).</title>
        <authorList>
            <person name="Xiao Y."/>
            <person name="Xu P."/>
            <person name="Fan H."/>
            <person name="Baudouin L."/>
            <person name="Xia W."/>
            <person name="Bocs S."/>
            <person name="Xu J."/>
            <person name="Li Q."/>
            <person name="Guo A."/>
            <person name="Zhou L."/>
            <person name="Li J."/>
            <person name="Wu Y."/>
            <person name="Ma Z."/>
            <person name="Armero A."/>
            <person name="Issali A.E."/>
            <person name="Liu N."/>
            <person name="Peng M."/>
            <person name="Yang Y."/>
        </authorList>
    </citation>
    <scope>NUCLEOTIDE SEQUENCE</scope>
    <source>
        <tissue evidence="10">Spear leaf of Hainan Tall coconut</tissue>
    </source>
</reference>
<protein>
    <recommendedName>
        <fullName evidence="2">RING-type E3 ubiquitin transferase</fullName>
        <ecNumber evidence="2">2.3.2.27</ecNumber>
    </recommendedName>
</protein>
<evidence type="ECO:0000256" key="7">
    <source>
        <dbReference type="ARBA" id="ARBA00022833"/>
    </source>
</evidence>
<evidence type="ECO:0000256" key="5">
    <source>
        <dbReference type="ARBA" id="ARBA00022771"/>
    </source>
</evidence>
<dbReference type="EMBL" id="CM017873">
    <property type="protein sequence ID" value="KAG1331510.1"/>
    <property type="molecule type" value="Genomic_DNA"/>
</dbReference>
<name>A0A8K0I0E8_COCNU</name>
<keyword evidence="5 8" id="KW-0863">Zinc-finger</keyword>
<dbReference type="PANTHER" id="PTHR22937:SF65">
    <property type="entry name" value="E3 UBIQUITIN-PROTEIN LIGASE ARK2C"/>
    <property type="match status" value="1"/>
</dbReference>
<evidence type="ECO:0000313" key="11">
    <source>
        <dbReference type="Proteomes" id="UP000797356"/>
    </source>
</evidence>
<evidence type="ECO:0000256" key="6">
    <source>
        <dbReference type="ARBA" id="ARBA00022786"/>
    </source>
</evidence>
<evidence type="ECO:0000256" key="2">
    <source>
        <dbReference type="ARBA" id="ARBA00012483"/>
    </source>
</evidence>
<feature type="domain" description="RING-type" evidence="9">
    <location>
        <begin position="169"/>
        <end position="211"/>
    </location>
</feature>
<sequence length="215" mass="25143">MLPYNFDLEPDASRFLLRTKSSSACNLRLTAFASGRRKKPSVAEAGIFFHLRHNRRWFDDRTIQNGTQRDLCHKSFFQDLDSLLDPRAGLEIFERMLLELDLGGVEKKLAKKWVQDVSWFGCMAAMAAVGMRAKMMTMVVEFSGVKIETYEDMDHEESEEEKEEEGEVCCICFEEMNKMEEQVEQLACSHSFHIHCIQEWFQRQQRCPLCRSEIH</sequence>
<comment type="catalytic activity">
    <reaction evidence="1">
        <text>S-ubiquitinyl-[E2 ubiquitin-conjugating enzyme]-L-cysteine + [acceptor protein]-L-lysine = [E2 ubiquitin-conjugating enzyme]-L-cysteine + N(6)-ubiquitinyl-[acceptor protein]-L-lysine.</text>
        <dbReference type="EC" id="2.3.2.27"/>
    </reaction>
</comment>
<dbReference type="GO" id="GO:0008270">
    <property type="term" value="F:zinc ion binding"/>
    <property type="evidence" value="ECO:0007669"/>
    <property type="project" value="UniProtKB-KW"/>
</dbReference>
<dbReference type="Gene3D" id="3.30.40.10">
    <property type="entry name" value="Zinc/RING finger domain, C3HC4 (zinc finger)"/>
    <property type="match status" value="1"/>
</dbReference>
<keyword evidence="6" id="KW-0833">Ubl conjugation pathway</keyword>
<dbReference type="GO" id="GO:0061630">
    <property type="term" value="F:ubiquitin protein ligase activity"/>
    <property type="evidence" value="ECO:0007669"/>
    <property type="project" value="UniProtKB-EC"/>
</dbReference>
<dbReference type="InterPro" id="IPR045191">
    <property type="entry name" value="MBR1/2-like"/>
</dbReference>
<dbReference type="PANTHER" id="PTHR22937">
    <property type="entry name" value="E3 UBIQUITIN-PROTEIN LIGASE RNF165"/>
    <property type="match status" value="1"/>
</dbReference>
<evidence type="ECO:0000256" key="3">
    <source>
        <dbReference type="ARBA" id="ARBA00022679"/>
    </source>
</evidence>
<dbReference type="InterPro" id="IPR001841">
    <property type="entry name" value="Znf_RING"/>
</dbReference>
<evidence type="ECO:0000259" key="9">
    <source>
        <dbReference type="PROSITE" id="PS50089"/>
    </source>
</evidence>
<dbReference type="OrthoDB" id="1433600at2759"/>
<evidence type="ECO:0000313" key="10">
    <source>
        <dbReference type="EMBL" id="KAG1331510.1"/>
    </source>
</evidence>
<dbReference type="SUPFAM" id="SSF57850">
    <property type="entry name" value="RING/U-box"/>
    <property type="match status" value="1"/>
</dbReference>
<dbReference type="PROSITE" id="PS50089">
    <property type="entry name" value="ZF_RING_2"/>
    <property type="match status" value="1"/>
</dbReference>
<reference evidence="10" key="2">
    <citation type="submission" date="2019-07" db="EMBL/GenBank/DDBJ databases">
        <authorList>
            <person name="Yang Y."/>
            <person name="Bocs S."/>
            <person name="Baudouin L."/>
        </authorList>
    </citation>
    <scope>NUCLEOTIDE SEQUENCE</scope>
    <source>
        <tissue evidence="10">Spear leaf of Hainan Tall coconut</tissue>
    </source>
</reference>
<evidence type="ECO:0000256" key="4">
    <source>
        <dbReference type="ARBA" id="ARBA00022723"/>
    </source>
</evidence>
<evidence type="ECO:0000256" key="8">
    <source>
        <dbReference type="PROSITE-ProRule" id="PRU00175"/>
    </source>
</evidence>
<evidence type="ECO:0000256" key="1">
    <source>
        <dbReference type="ARBA" id="ARBA00000900"/>
    </source>
</evidence>
<dbReference type="Pfam" id="PF13639">
    <property type="entry name" value="zf-RING_2"/>
    <property type="match status" value="1"/>
</dbReference>
<organism evidence="10 11">
    <name type="scientific">Cocos nucifera</name>
    <name type="common">Coconut palm</name>
    <dbReference type="NCBI Taxonomy" id="13894"/>
    <lineage>
        <taxon>Eukaryota</taxon>
        <taxon>Viridiplantae</taxon>
        <taxon>Streptophyta</taxon>
        <taxon>Embryophyta</taxon>
        <taxon>Tracheophyta</taxon>
        <taxon>Spermatophyta</taxon>
        <taxon>Magnoliopsida</taxon>
        <taxon>Liliopsida</taxon>
        <taxon>Arecaceae</taxon>
        <taxon>Arecoideae</taxon>
        <taxon>Cocoseae</taxon>
        <taxon>Attaleinae</taxon>
        <taxon>Cocos</taxon>
    </lineage>
</organism>
<keyword evidence="11" id="KW-1185">Reference proteome</keyword>
<proteinExistence type="predicted"/>